<name>A0A3P3Y9K1_PLABS</name>
<keyword evidence="1" id="KW-0489">Methyltransferase</keyword>
<feature type="domain" description="O-methyltransferase C-terminal" evidence="5">
    <location>
        <begin position="177"/>
        <end position="341"/>
    </location>
</feature>
<dbReference type="CDD" id="cd02440">
    <property type="entry name" value="AdoMet_MTases"/>
    <property type="match status" value="1"/>
</dbReference>
<dbReference type="Pfam" id="PF00891">
    <property type="entry name" value="Methyltransf_2"/>
    <property type="match status" value="1"/>
</dbReference>
<dbReference type="GO" id="GO:0046983">
    <property type="term" value="F:protein dimerization activity"/>
    <property type="evidence" value="ECO:0007669"/>
    <property type="project" value="InterPro"/>
</dbReference>
<reference evidence="7 8" key="1">
    <citation type="submission" date="2018-03" db="EMBL/GenBank/DDBJ databases">
        <authorList>
            <person name="Fogelqvist J."/>
        </authorList>
    </citation>
    <scope>NUCLEOTIDE SEQUENCE [LARGE SCALE GENOMIC DNA]</scope>
</reference>
<dbReference type="Pfam" id="PF08100">
    <property type="entry name" value="Dimerisation"/>
    <property type="match status" value="1"/>
</dbReference>
<feature type="active site" description="Proton acceptor" evidence="4">
    <location>
        <position position="264"/>
    </location>
</feature>
<dbReference type="PANTHER" id="PTHR43712:SF2">
    <property type="entry name" value="O-METHYLTRANSFERASE CICE"/>
    <property type="match status" value="1"/>
</dbReference>
<evidence type="ECO:0000256" key="1">
    <source>
        <dbReference type="ARBA" id="ARBA00022603"/>
    </source>
</evidence>
<geneLocation type="mitochondrion" evidence="7"/>
<evidence type="ECO:0008006" key="9">
    <source>
        <dbReference type="Google" id="ProtNLM"/>
    </source>
</evidence>
<dbReference type="InterPro" id="IPR036390">
    <property type="entry name" value="WH_DNA-bd_sf"/>
</dbReference>
<dbReference type="Gene3D" id="1.10.10.10">
    <property type="entry name" value="Winged helix-like DNA-binding domain superfamily/Winged helix DNA-binding domain"/>
    <property type="match status" value="1"/>
</dbReference>
<dbReference type="PIRSF" id="PIRSF005739">
    <property type="entry name" value="O-mtase"/>
    <property type="match status" value="1"/>
</dbReference>
<feature type="domain" description="O-methyltransferase dimerisation" evidence="6">
    <location>
        <begin position="53"/>
        <end position="128"/>
    </location>
</feature>
<sequence>MPSPFSLVPVLVVSALSAVGLFVIGMPPISTIASHYFVKWHPVARQTKVAQTVAGFQTMFQLSAAIDLGLFDTLKLKGPLSAEQLADELRAPLHSIRALVGALCESGYLVVDGFGRYLNSATSLHHLTSGLDPSKDMRPWGSSVLEEPGETEQHPLWTHFAKVTGPMAISNARSVVHDFPHGFAGSVLDVAAGSGQYAFEVVRQLPKSRVTLFDFENVLDVARAVGEADATVDMKRVTFFPGNAFTDTPPDVPYDAVIITNMLHLFSADANLGLLKRVHSWLKPGGHVFIVGICPPTTPYSLWEGQSMMRAFSLVILAMTRNGKAYSATEIDDMLQQAGFAKSTSTNLFPISTLIVSKTV</sequence>
<evidence type="ECO:0000259" key="5">
    <source>
        <dbReference type="Pfam" id="PF00891"/>
    </source>
</evidence>
<evidence type="ECO:0000256" key="4">
    <source>
        <dbReference type="PIRSR" id="PIRSR005739-1"/>
    </source>
</evidence>
<dbReference type="PANTHER" id="PTHR43712">
    <property type="entry name" value="PUTATIVE (AFU_ORTHOLOGUE AFUA_4G14580)-RELATED"/>
    <property type="match status" value="1"/>
</dbReference>
<dbReference type="GO" id="GO:0008171">
    <property type="term" value="F:O-methyltransferase activity"/>
    <property type="evidence" value="ECO:0007669"/>
    <property type="project" value="InterPro"/>
</dbReference>
<dbReference type="InterPro" id="IPR001077">
    <property type="entry name" value="COMT_C"/>
</dbReference>
<keyword evidence="7" id="KW-0496">Mitochondrion</keyword>
<evidence type="ECO:0000313" key="7">
    <source>
        <dbReference type="EMBL" id="SPQ96809.1"/>
    </source>
</evidence>
<dbReference type="Gene3D" id="3.40.50.150">
    <property type="entry name" value="Vaccinia Virus protein VP39"/>
    <property type="match status" value="1"/>
</dbReference>
<dbReference type="PROSITE" id="PS51683">
    <property type="entry name" value="SAM_OMT_II"/>
    <property type="match status" value="1"/>
</dbReference>
<proteinExistence type="predicted"/>
<dbReference type="InterPro" id="IPR012967">
    <property type="entry name" value="COMT_dimerisation"/>
</dbReference>
<organism evidence="7 8">
    <name type="scientific">Plasmodiophora brassicae</name>
    <name type="common">Clubroot disease agent</name>
    <dbReference type="NCBI Taxonomy" id="37360"/>
    <lineage>
        <taxon>Eukaryota</taxon>
        <taxon>Sar</taxon>
        <taxon>Rhizaria</taxon>
        <taxon>Endomyxa</taxon>
        <taxon>Phytomyxea</taxon>
        <taxon>Plasmodiophorida</taxon>
        <taxon>Plasmodiophoridae</taxon>
        <taxon>Plasmodiophora</taxon>
    </lineage>
</organism>
<dbReference type="EMBL" id="OVEO01000006">
    <property type="protein sequence ID" value="SPQ96809.1"/>
    <property type="molecule type" value="Genomic_DNA"/>
</dbReference>
<dbReference type="GO" id="GO:0032259">
    <property type="term" value="P:methylation"/>
    <property type="evidence" value="ECO:0007669"/>
    <property type="project" value="UniProtKB-KW"/>
</dbReference>
<gene>
    <name evidence="7" type="ORF">PLBR_LOCUS4024</name>
</gene>
<evidence type="ECO:0000256" key="3">
    <source>
        <dbReference type="ARBA" id="ARBA00022691"/>
    </source>
</evidence>
<evidence type="ECO:0000313" key="8">
    <source>
        <dbReference type="Proteomes" id="UP000290189"/>
    </source>
</evidence>
<evidence type="ECO:0000256" key="2">
    <source>
        <dbReference type="ARBA" id="ARBA00022679"/>
    </source>
</evidence>
<dbReference type="InterPro" id="IPR036388">
    <property type="entry name" value="WH-like_DNA-bd_sf"/>
</dbReference>
<keyword evidence="2" id="KW-0808">Transferase</keyword>
<keyword evidence="3" id="KW-0949">S-adenosyl-L-methionine</keyword>
<dbReference type="SUPFAM" id="SSF46785">
    <property type="entry name" value="Winged helix' DNA-binding domain"/>
    <property type="match status" value="1"/>
</dbReference>
<dbReference type="Proteomes" id="UP000290189">
    <property type="component" value="Unassembled WGS sequence"/>
</dbReference>
<dbReference type="AlphaFoldDB" id="A0A3P3Y9K1"/>
<protein>
    <recommendedName>
        <fullName evidence="9">O-methyltransferase domain-containing protein</fullName>
    </recommendedName>
</protein>
<dbReference type="InterPro" id="IPR029063">
    <property type="entry name" value="SAM-dependent_MTases_sf"/>
</dbReference>
<dbReference type="SUPFAM" id="SSF53335">
    <property type="entry name" value="S-adenosyl-L-methionine-dependent methyltransferases"/>
    <property type="match status" value="1"/>
</dbReference>
<accession>A0A3P3Y9K1</accession>
<dbReference type="InterPro" id="IPR016461">
    <property type="entry name" value="COMT-like"/>
</dbReference>
<evidence type="ECO:0000259" key="6">
    <source>
        <dbReference type="Pfam" id="PF08100"/>
    </source>
</evidence>